<dbReference type="EMBL" id="BPLR01019757">
    <property type="protein sequence ID" value="GIX71476.1"/>
    <property type="molecule type" value="Genomic_DNA"/>
</dbReference>
<keyword evidence="3" id="KW-1185">Reference proteome</keyword>
<evidence type="ECO:0000313" key="3">
    <source>
        <dbReference type="Proteomes" id="UP001054945"/>
    </source>
</evidence>
<protein>
    <submittedName>
        <fullName evidence="2">Uncharacterized protein</fullName>
    </submittedName>
</protein>
<feature type="region of interest" description="Disordered" evidence="1">
    <location>
        <begin position="1"/>
        <end position="34"/>
    </location>
</feature>
<reference evidence="2 3" key="1">
    <citation type="submission" date="2021-06" db="EMBL/GenBank/DDBJ databases">
        <title>Caerostris extrusa draft genome.</title>
        <authorList>
            <person name="Kono N."/>
            <person name="Arakawa K."/>
        </authorList>
    </citation>
    <scope>NUCLEOTIDE SEQUENCE [LARGE SCALE GENOMIC DNA]</scope>
</reference>
<comment type="caution">
    <text evidence="2">The sequence shown here is derived from an EMBL/GenBank/DDBJ whole genome shotgun (WGS) entry which is preliminary data.</text>
</comment>
<accession>A0AAV4MGE9</accession>
<organism evidence="2 3">
    <name type="scientific">Caerostris extrusa</name>
    <name type="common">Bark spider</name>
    <name type="synonym">Caerostris bankana</name>
    <dbReference type="NCBI Taxonomy" id="172846"/>
    <lineage>
        <taxon>Eukaryota</taxon>
        <taxon>Metazoa</taxon>
        <taxon>Ecdysozoa</taxon>
        <taxon>Arthropoda</taxon>
        <taxon>Chelicerata</taxon>
        <taxon>Arachnida</taxon>
        <taxon>Araneae</taxon>
        <taxon>Araneomorphae</taxon>
        <taxon>Entelegynae</taxon>
        <taxon>Araneoidea</taxon>
        <taxon>Araneidae</taxon>
        <taxon>Caerostris</taxon>
    </lineage>
</organism>
<dbReference type="AlphaFoldDB" id="A0AAV4MGE9"/>
<name>A0AAV4MGE9_CAEEX</name>
<dbReference type="Proteomes" id="UP001054945">
    <property type="component" value="Unassembled WGS sequence"/>
</dbReference>
<gene>
    <name evidence="2" type="ORF">CEXT_39731</name>
</gene>
<proteinExistence type="predicted"/>
<evidence type="ECO:0000256" key="1">
    <source>
        <dbReference type="SAM" id="MobiDB-lite"/>
    </source>
</evidence>
<sequence length="170" mass="18955">METDDIEGNGPFQVRSEVPSEPTAPEKPSNPSDEERCARISRMLKWISQNLLDTVNDGTLNHALDEDDCIKLKALEQDLINALREVGNLELCPMIDCTKHKANVNLKNNASQTTAVNDNPDCYSKPPKKLTAKVSHNTIETKNLYDKLNIDEQEEVQDPSAAVNVKKCHS</sequence>
<evidence type="ECO:0000313" key="2">
    <source>
        <dbReference type="EMBL" id="GIX71476.1"/>
    </source>
</evidence>